<dbReference type="Proteomes" id="UP000077154">
    <property type="component" value="Unassembled WGS sequence"/>
</dbReference>
<dbReference type="OrthoDB" id="16066at2759"/>
<evidence type="ECO:0000256" key="3">
    <source>
        <dbReference type="ARBA" id="ARBA00022737"/>
    </source>
</evidence>
<evidence type="ECO:0000256" key="4">
    <source>
        <dbReference type="ARBA" id="ARBA00022942"/>
    </source>
</evidence>
<evidence type="ECO:0000256" key="1">
    <source>
        <dbReference type="ARBA" id="ARBA00004496"/>
    </source>
</evidence>
<dbReference type="RefSeq" id="XP_024322136.1">
    <property type="nucleotide sequence ID" value="XM_024470518.1"/>
</dbReference>
<dbReference type="GO" id="GO:0005634">
    <property type="term" value="C:nucleus"/>
    <property type="evidence" value="ECO:0007669"/>
    <property type="project" value="TreeGrafter"/>
</dbReference>
<dbReference type="GO" id="GO:0060090">
    <property type="term" value="F:molecular adaptor activity"/>
    <property type="evidence" value="ECO:0007669"/>
    <property type="project" value="InterPro"/>
</dbReference>
<sequence>MASSAPSEARELELVGKVEMRIALAKDEKLESVLKVYLPPVLLKLGSEHQAVRNKVIATCQHIKIRLSGDQNVVLPVAALLQQYKDNPESSMIRHFDLLFIQQSIGKLSPTEQIDLLPILLHGIAKDAGKPTCTTVFNLFLRLLPQMMLPVRGSKEDDELRTKLGLDEHPEDAEFVASWFGKLVLFNPAKSLAGSGGGSIASTGLSADDYAFLTQNGKEDTWNPKAQEGLNVTETKITALKFLTSGAFKDPERFIPAVFAAADTNSRISSFGEDLLKRSTVSLEDKSVISKLFDIYMSSKPALQTRILALMAKSSASTTYPDKIVRIVQGSIQPAMPDAPPVQGLEALKLRNAMFNFMNWVSRMGSPDDLKRAAPSIITFLRSFIEEQGWPVPNSRSSDEVALRALAYETLGSMAKTVPSTVLEPGLDLIRWLFRSLTEEKSSESIFISIEGALASLLNAFSGPLDPSLRDELRLLLLSYMLQEKDDTIVRSAKFVTVRWANRCLEYSDVVGRWVDILALGSSAEERSDVLEEGNKGLDPYWYRLLNLSEGTNDLVLPNWGELVRVFFTSQTLMKNSHIANTMLTGMDIDSVSVFGNFSGNRINAFHHAVAYCRRMLLIGATQQGKDIGSEADWERQLNVLLRTDKSSRQLVKDHMKTISHEDLGIFFTAAFEGMLWKHGKGLEDCGESLVELGALAPQACLSELATRASELLPAIASNDVATRQTAAQGLGMLGAHPSNEADQLNKILETLIQSIKLWDSAVGAGANKVHGSTIALSYLLSRSIFYGRIADVDVALIDEAVAQILNMASSATDASNKEAAFIAIGLLSTVDLVTEARLEASPYDAVAIIKVLTTEAKKGNGKAISALGRFALIFDESTLETPESPLAIILKGLYELHELRQAEVHFTVGEALAVASTGWESDSLILTLDVEANYKGPTRSSTLEGVVGKILKDCKNTKPSLKKASGIWLFSLIQYCGHLQEIQSRLRECQAAFMGLLSARDDLVQETASRGLSLVYEQGDRDLRERLVADLVASFTGTSTKIKVEEDTELFEPGALPTGNGESVTSYKDIMSLAAEVGDQSLVYKFMSLASNAATWSTRAAFGRFGLSSILSESAVDPKLYPKLFRYRFDPNPNVQRSMNDIWNALVKSPTVVIDEYFDAIMDDLLKNILGKEWRIREASCAAIADLVQGRQFEKYEKYLAQIWEVAFKVLDDIKGSVRKAAEKLCQVLTGILVRQLEAGTSSKNAQVMLKEVMPFLFSTRGLESPSNEVQKFAYDTVLKLVKSGGKTLLPFIPSLIEQILGLLSTLEPDIINYLHMNAAKYDTTQEKIDEARSTAISHSPMMEAIERCLDHLDDKTMKDLVPHLENVIKTAVGMPSKVGCSGVLVSLATRHSFVFKPHADIFLKDIEKAVRDRNSTVSAAYARAAGYLARLGSNQQILKLATYSKNIYFAAEDEAHRQVSADIIYAMSKFATDRFNALATEFLPFVFMARHDFDEHVRDQFTKTWDENVGGSRAVLLYLQEITDIAVERLDSPKWTIKHTAALTIADVVTSAGTDISIPHSAAIWPALESALAVKTFDGKEKVLTSFVKFSQASKTFWSKDPKITGQMTKIAIREAKRNNDAYRPHAFLALGEYAEARTDTDLFIEVHDVIWPWLEKAISDDKMDVDDKDDKKASSLDTLTITNGVSALIRAVNTKSGVVENTLSHLRQLLERIKAVFASQKSSINARVALYERSKLKFSALAKGTPQAADNYALAAGYFSLLEVPSGVGSEVARTKRAEAAEAVIDAVVAGVFGQDQAGRVGLREDFGKQLREASANERALGVKRVLQSCSEKLSKI</sequence>
<dbReference type="InterPro" id="IPR011989">
    <property type="entry name" value="ARM-like"/>
</dbReference>
<name>A0A177A3K3_9PEZI</name>
<dbReference type="eggNOG" id="KOG0915">
    <property type="taxonomic scope" value="Eukaryota"/>
</dbReference>
<dbReference type="Gene3D" id="1.25.10.10">
    <property type="entry name" value="Leucine-rich Repeat Variant"/>
    <property type="match status" value="2"/>
</dbReference>
<dbReference type="PANTHER" id="PTHR23346">
    <property type="entry name" value="TRANSLATIONAL ACTIVATOR GCN1-RELATED"/>
    <property type="match status" value="1"/>
</dbReference>
<comment type="subcellular location">
    <subcellularLocation>
        <location evidence="1">Cytoplasm</location>
    </subcellularLocation>
</comment>
<dbReference type="InterPro" id="IPR055443">
    <property type="entry name" value="HEAT_ECM29"/>
</dbReference>
<dbReference type="SUPFAM" id="SSF48371">
    <property type="entry name" value="ARM repeat"/>
    <property type="match status" value="3"/>
</dbReference>
<dbReference type="GO" id="GO:0036503">
    <property type="term" value="P:ERAD pathway"/>
    <property type="evidence" value="ECO:0007669"/>
    <property type="project" value="TreeGrafter"/>
</dbReference>
<dbReference type="InterPro" id="IPR016024">
    <property type="entry name" value="ARM-type_fold"/>
</dbReference>
<dbReference type="EMBL" id="KV441402">
    <property type="protein sequence ID" value="OAF56845.1"/>
    <property type="molecule type" value="Genomic_DNA"/>
</dbReference>
<feature type="domain" description="Proteasome component Ecm29 N-terminal" evidence="5">
    <location>
        <begin position="15"/>
        <end position="519"/>
    </location>
</feature>
<dbReference type="VEuPathDB" id="FungiDB:GMDG_06146"/>
<dbReference type="GO" id="GO:0000502">
    <property type="term" value="C:proteasome complex"/>
    <property type="evidence" value="ECO:0007669"/>
    <property type="project" value="UniProtKB-KW"/>
</dbReference>
<dbReference type="Pfam" id="PF24492">
    <property type="entry name" value="HEAT_ECM29"/>
    <property type="match status" value="1"/>
</dbReference>
<reference evidence="7" key="1">
    <citation type="submission" date="2016-03" db="EMBL/GenBank/DDBJ databases">
        <title>Updated assembly of Pseudogymnoascus destructans, the fungus causing white-nose syndrome of bats.</title>
        <authorList>
            <person name="Palmer J.M."/>
            <person name="Drees K.P."/>
            <person name="Foster J.T."/>
            <person name="Lindner D.L."/>
        </authorList>
    </citation>
    <scope>NUCLEOTIDE SEQUENCE [LARGE SCALE GENOMIC DNA]</scope>
    <source>
        <strain evidence="7">20631-21</strain>
    </source>
</reference>
<evidence type="ECO:0000259" key="6">
    <source>
        <dbReference type="Pfam" id="PF24492"/>
    </source>
</evidence>
<gene>
    <name evidence="7" type="primary">ECM29</name>
    <name evidence="7" type="ORF">VC83_06938</name>
</gene>
<protein>
    <submittedName>
        <fullName evidence="7">Proteasome component M29</fullName>
    </submittedName>
</protein>
<keyword evidence="3" id="KW-0677">Repeat</keyword>
<accession>A0A177A3K3</accession>
<keyword evidence="4 7" id="KW-0647">Proteasome</keyword>
<evidence type="ECO:0000313" key="7">
    <source>
        <dbReference type="EMBL" id="OAF56845.1"/>
    </source>
</evidence>
<evidence type="ECO:0000256" key="2">
    <source>
        <dbReference type="ARBA" id="ARBA00022490"/>
    </source>
</evidence>
<dbReference type="InterPro" id="IPR024372">
    <property type="entry name" value="Ecm29_N"/>
</dbReference>
<keyword evidence="2" id="KW-0963">Cytoplasm</keyword>
<dbReference type="GO" id="GO:0005737">
    <property type="term" value="C:cytoplasm"/>
    <property type="evidence" value="ECO:0007669"/>
    <property type="project" value="UniProtKB-SubCell"/>
</dbReference>
<feature type="domain" description="Proteasome adapter and scaffold protein ECM29 HEAT-repeat" evidence="6">
    <location>
        <begin position="1290"/>
        <end position="1451"/>
    </location>
</feature>
<dbReference type="GO" id="GO:0043248">
    <property type="term" value="P:proteasome assembly"/>
    <property type="evidence" value="ECO:0007669"/>
    <property type="project" value="InterPro"/>
</dbReference>
<dbReference type="Pfam" id="PF13001">
    <property type="entry name" value="ECM29_N"/>
    <property type="match status" value="1"/>
</dbReference>
<dbReference type="Pfam" id="PF23731">
    <property type="entry name" value="ARM_ECM29_C"/>
    <property type="match status" value="1"/>
</dbReference>
<proteinExistence type="predicted"/>
<dbReference type="PANTHER" id="PTHR23346:SF19">
    <property type="entry name" value="PROTEASOME ADAPTER AND SCAFFOLD PROTEIN ECM29"/>
    <property type="match status" value="1"/>
</dbReference>
<organism evidence="7">
    <name type="scientific">Pseudogymnoascus destructans</name>
    <dbReference type="NCBI Taxonomy" id="655981"/>
    <lineage>
        <taxon>Eukaryota</taxon>
        <taxon>Fungi</taxon>
        <taxon>Dikarya</taxon>
        <taxon>Ascomycota</taxon>
        <taxon>Pezizomycotina</taxon>
        <taxon>Leotiomycetes</taxon>
        <taxon>Thelebolales</taxon>
        <taxon>Thelebolaceae</taxon>
        <taxon>Pseudogymnoascus</taxon>
    </lineage>
</organism>
<evidence type="ECO:0000259" key="5">
    <source>
        <dbReference type="Pfam" id="PF13001"/>
    </source>
</evidence>
<dbReference type="GeneID" id="36289988"/>